<protein>
    <submittedName>
        <fullName evidence="1">Uncharacterized protein</fullName>
    </submittedName>
</protein>
<accession>A0A7M1RU38</accession>
<proteinExistence type="predicted"/>
<dbReference type="GeneID" id="65131259"/>
<dbReference type="KEGG" id="vg:65131259"/>
<dbReference type="EMBL" id="MT774402">
    <property type="protein sequence ID" value="QOR57322.1"/>
    <property type="molecule type" value="Genomic_DNA"/>
</dbReference>
<organism evidence="1 2">
    <name type="scientific">uncultured phage cr7_1</name>
    <dbReference type="NCBI Taxonomy" id="2772086"/>
    <lineage>
        <taxon>Viruses</taxon>
        <taxon>Duplodnaviria</taxon>
        <taxon>Heunggongvirae</taxon>
        <taxon>Uroviricota</taxon>
        <taxon>Caudoviricetes</taxon>
        <taxon>Crassvirales</taxon>
        <taxon>Suoliviridae</taxon>
        <taxon>Oafivirinae</taxon>
        <taxon>Burzaovirus</taxon>
        <taxon>Burzaovirus coli</taxon>
    </lineage>
</organism>
<evidence type="ECO:0000313" key="2">
    <source>
        <dbReference type="Proteomes" id="UP000593599"/>
    </source>
</evidence>
<reference evidence="1 2" key="1">
    <citation type="submission" date="2020-07" db="EMBL/GenBank/DDBJ databases">
        <title>Taxonomic proposal: Crassvirales, a new order of highly abundant and diverse bacterial viruses.</title>
        <authorList>
            <person name="Shkoporov A.N."/>
            <person name="Stockdale S.R."/>
            <person name="Guerin E."/>
            <person name="Ross R.P."/>
            <person name="Hill C."/>
        </authorList>
    </citation>
    <scope>NUCLEOTIDE SEQUENCE [LARGE SCALE GENOMIC DNA]</scope>
</reference>
<name>A0A7M1RU38_9CAUD</name>
<dbReference type="RefSeq" id="YP_010112774.1">
    <property type="nucleotide sequence ID" value="NC_055895.1"/>
</dbReference>
<sequence>MFNKEKFKNNSIFVVPYIITNRELLTTNALYSSEIVTVGEKKYIRLLYNPISVAQRYWIYKQSESEYYFDSKVDVESNSKVLLEVLYEIPKAKKAEVSCIEQGGFDILTKQNVVDNAIYWGYYSQEVLNLWINKPRPLVRAVGVFFIY</sequence>
<keyword evidence="2" id="KW-1185">Reference proteome</keyword>
<dbReference type="Proteomes" id="UP000593599">
    <property type="component" value="Segment"/>
</dbReference>
<evidence type="ECO:0000313" key="1">
    <source>
        <dbReference type="EMBL" id="QOR57322.1"/>
    </source>
</evidence>